<dbReference type="STRING" id="887898.HMPREF0551_1752"/>
<evidence type="ECO:0000256" key="15">
    <source>
        <dbReference type="ARBA" id="ARBA00075285"/>
    </source>
</evidence>
<dbReference type="PRINTS" id="PR00934">
    <property type="entry name" value="XHISDIPTASE"/>
</dbReference>
<keyword evidence="6" id="KW-0862">Zinc</keyword>
<evidence type="ECO:0000256" key="9">
    <source>
        <dbReference type="ARBA" id="ARBA00023285"/>
    </source>
</evidence>
<dbReference type="RefSeq" id="WP_005674085.1">
    <property type="nucleotide sequence ID" value="NZ_CP146288.1"/>
</dbReference>
<protein>
    <recommendedName>
        <fullName evidence="14">Cytosol non-specific dipeptidase</fullName>
        <ecNumber evidence="11">3.4.13.18</ecNumber>
    </recommendedName>
    <alternativeName>
        <fullName evidence="17">Aminoacyl-histidine dipeptidase</fullName>
    </alternativeName>
    <alternativeName>
        <fullName evidence="16">Beta-alanyl-histidine dipeptidase</fullName>
    </alternativeName>
    <alternativeName>
        <fullName evidence="15">Carnosinase</fullName>
    </alternativeName>
    <alternativeName>
        <fullName evidence="12">Peptidase D</fullName>
    </alternativeName>
    <alternativeName>
        <fullName evidence="18">Xaa-His dipeptidase</fullName>
    </alternativeName>
</protein>
<dbReference type="GO" id="GO:0006508">
    <property type="term" value="P:proteolysis"/>
    <property type="evidence" value="ECO:0007669"/>
    <property type="project" value="UniProtKB-KW"/>
</dbReference>
<dbReference type="HOGENOM" id="CLU_028526_0_0_4"/>
<evidence type="ECO:0000256" key="8">
    <source>
        <dbReference type="ARBA" id="ARBA00023049"/>
    </source>
</evidence>
<evidence type="ECO:0000256" key="11">
    <source>
        <dbReference type="ARBA" id="ARBA00038976"/>
    </source>
</evidence>
<keyword evidence="9" id="KW-0170">Cobalt</keyword>
<dbReference type="Gene3D" id="3.40.630.10">
    <property type="entry name" value="Zn peptidases"/>
    <property type="match status" value="2"/>
</dbReference>
<dbReference type="Pfam" id="PF01546">
    <property type="entry name" value="Peptidase_M20"/>
    <property type="match status" value="1"/>
</dbReference>
<dbReference type="FunFam" id="3.40.630.10:FF:000015">
    <property type="entry name" value="Aminoacyl-histidine dipeptidase PepD"/>
    <property type="match status" value="1"/>
</dbReference>
<dbReference type="GO" id="GO:0070573">
    <property type="term" value="F:metallodipeptidase activity"/>
    <property type="evidence" value="ECO:0007669"/>
    <property type="project" value="TreeGrafter"/>
</dbReference>
<keyword evidence="21" id="KW-1185">Reference proteome</keyword>
<sequence>MSTILDLQPASVWHYFHQLTQIPRPSHHEEAVQQYVLDEAARLGLSAERDAVGNIRVRKPASAGHEGAPGVILQGHLDMVPQKNADKVHDFTRDPITTQVHADGRVTADGTTLGADNGIGVALILAVLADKTLVHPPLEALFTSSEETGMVGAKGLQGGWLKGRYLINLDYEDEGELCIGCAGGVDGSYTLPYATRTVRMPGYRLMVRGLRGGHSGVDIHRLRGNAIRILAQVLVGIGATEIADLSGGNLRNAIPREAQALIGLPDEAAATAVREMLARLAAQIRQGLAQDSQGLELVLEPAEEVTQVIEDAQRLLDVLRVLPNGVDQMSPSMPGLVETSTNLAAIRCKDGALHISCLLRSSSEPQKLDLADRMAAVVRLAGGQSDYSADYGGWLPKPDSPLVRIFQRTGEQVFGHRPPLKAIHAGLECGILSTHYPHWEMISFGPTITGAHSPDEAVQIDTVGRCHQWLLMCLQALAEGEGKV</sequence>
<gene>
    <name evidence="20" type="primary">pepD</name>
    <name evidence="20" type="ORF">HMPREF0551_1752</name>
</gene>
<dbReference type="EC" id="3.4.13.18" evidence="11"/>
<evidence type="ECO:0000313" key="20">
    <source>
        <dbReference type="EMBL" id="EFV94496.1"/>
    </source>
</evidence>
<dbReference type="Proteomes" id="UP000011021">
    <property type="component" value="Unassembled WGS sequence"/>
</dbReference>
<name>E7RYI8_9BURK</name>
<evidence type="ECO:0000256" key="10">
    <source>
        <dbReference type="ARBA" id="ARBA00036421"/>
    </source>
</evidence>
<evidence type="ECO:0000259" key="19">
    <source>
        <dbReference type="Pfam" id="PF07687"/>
    </source>
</evidence>
<evidence type="ECO:0000256" key="12">
    <source>
        <dbReference type="ARBA" id="ARBA00044252"/>
    </source>
</evidence>
<evidence type="ECO:0000256" key="18">
    <source>
        <dbReference type="ARBA" id="ARBA00078074"/>
    </source>
</evidence>
<keyword evidence="7" id="KW-0224">Dipeptidase</keyword>
<comment type="cofactor">
    <cofactor evidence="1">
        <name>Co(2+)</name>
        <dbReference type="ChEBI" id="CHEBI:48828"/>
    </cofactor>
</comment>
<evidence type="ECO:0000313" key="21">
    <source>
        <dbReference type="Proteomes" id="UP000011021"/>
    </source>
</evidence>
<comment type="similarity">
    <text evidence="13">Belongs to the peptidase M20C family.</text>
</comment>
<dbReference type="eggNOG" id="COG2195">
    <property type="taxonomic scope" value="Bacteria"/>
</dbReference>
<keyword evidence="5" id="KW-0378">Hydrolase</keyword>
<proteinExistence type="inferred from homology"/>
<comment type="cofactor">
    <cofactor evidence="2">
        <name>Zn(2+)</name>
        <dbReference type="ChEBI" id="CHEBI:29105"/>
    </cofactor>
</comment>
<feature type="domain" description="Peptidase M20 dimerisation" evidence="19">
    <location>
        <begin position="207"/>
        <end position="284"/>
    </location>
</feature>
<evidence type="ECO:0000256" key="4">
    <source>
        <dbReference type="ARBA" id="ARBA00022723"/>
    </source>
</evidence>
<dbReference type="InterPro" id="IPR011650">
    <property type="entry name" value="Peptidase_M20_dimer"/>
</dbReference>
<keyword evidence="8" id="KW-0482">Metalloprotease</keyword>
<dbReference type="SUPFAM" id="SSF53187">
    <property type="entry name" value="Zn-dependent exopeptidases"/>
    <property type="match status" value="1"/>
</dbReference>
<comment type="caution">
    <text evidence="20">The sequence shown here is derived from an EMBL/GenBank/DDBJ whole genome shotgun (WGS) entry which is preliminary data.</text>
</comment>
<dbReference type="InterPro" id="IPR002933">
    <property type="entry name" value="Peptidase_M20"/>
</dbReference>
<evidence type="ECO:0000256" key="17">
    <source>
        <dbReference type="ARBA" id="ARBA00077688"/>
    </source>
</evidence>
<evidence type="ECO:0000256" key="16">
    <source>
        <dbReference type="ARBA" id="ARBA00076004"/>
    </source>
</evidence>
<evidence type="ECO:0000256" key="6">
    <source>
        <dbReference type="ARBA" id="ARBA00022833"/>
    </source>
</evidence>
<evidence type="ECO:0000256" key="3">
    <source>
        <dbReference type="ARBA" id="ARBA00022670"/>
    </source>
</evidence>
<evidence type="ECO:0000256" key="5">
    <source>
        <dbReference type="ARBA" id="ARBA00022801"/>
    </source>
</evidence>
<dbReference type="GO" id="GO:0005829">
    <property type="term" value="C:cytosol"/>
    <property type="evidence" value="ECO:0007669"/>
    <property type="project" value="TreeGrafter"/>
</dbReference>
<evidence type="ECO:0000256" key="13">
    <source>
        <dbReference type="ARBA" id="ARBA00061423"/>
    </source>
</evidence>
<evidence type="ECO:0000256" key="7">
    <source>
        <dbReference type="ARBA" id="ARBA00022997"/>
    </source>
</evidence>
<evidence type="ECO:0000256" key="1">
    <source>
        <dbReference type="ARBA" id="ARBA00001941"/>
    </source>
</evidence>
<dbReference type="FunFam" id="3.40.630.10:FF:000018">
    <property type="entry name" value="Aminoacyl-histidine dipeptidase PepD"/>
    <property type="match status" value="1"/>
</dbReference>
<accession>E7RYI8</accession>
<dbReference type="CDD" id="cd03890">
    <property type="entry name" value="M20_pepD"/>
    <property type="match status" value="1"/>
</dbReference>
<dbReference type="PANTHER" id="PTHR43501">
    <property type="entry name" value="CYTOSOL NON-SPECIFIC DIPEPTIDASE"/>
    <property type="match status" value="1"/>
</dbReference>
<comment type="catalytic activity">
    <reaction evidence="10">
        <text>Hydrolysis of dipeptides, preferentially hydrophobic dipeptides including prolyl amino acids.</text>
        <dbReference type="EC" id="3.4.13.18"/>
    </reaction>
</comment>
<organism evidence="20 21">
    <name type="scientific">Lautropia mirabilis ATCC 51599</name>
    <dbReference type="NCBI Taxonomy" id="887898"/>
    <lineage>
        <taxon>Bacteria</taxon>
        <taxon>Pseudomonadati</taxon>
        <taxon>Pseudomonadota</taxon>
        <taxon>Betaproteobacteria</taxon>
        <taxon>Burkholderiales</taxon>
        <taxon>Burkholderiaceae</taxon>
        <taxon>Lautropia</taxon>
    </lineage>
</organism>
<dbReference type="InterPro" id="IPR001160">
    <property type="entry name" value="Peptidase_M20C"/>
</dbReference>
<evidence type="ECO:0000256" key="14">
    <source>
        <dbReference type="ARBA" id="ARBA00071271"/>
    </source>
</evidence>
<dbReference type="EMBL" id="AEQP01000017">
    <property type="protein sequence ID" value="EFV94496.1"/>
    <property type="molecule type" value="Genomic_DNA"/>
</dbReference>
<dbReference type="Pfam" id="PF07687">
    <property type="entry name" value="M20_dimer"/>
    <property type="match status" value="1"/>
</dbReference>
<evidence type="ECO:0000256" key="2">
    <source>
        <dbReference type="ARBA" id="ARBA00001947"/>
    </source>
</evidence>
<dbReference type="PIRSF" id="PIRSF016599">
    <property type="entry name" value="Xaa-His_dipept"/>
    <property type="match status" value="1"/>
</dbReference>
<keyword evidence="3" id="KW-0645">Protease</keyword>
<keyword evidence="4" id="KW-0479">Metal-binding</keyword>
<dbReference type="GO" id="GO:0046872">
    <property type="term" value="F:metal ion binding"/>
    <property type="evidence" value="ECO:0007669"/>
    <property type="project" value="UniProtKB-KW"/>
</dbReference>
<dbReference type="PANTHER" id="PTHR43501:SF1">
    <property type="entry name" value="CYTOSOL NON-SPECIFIC DIPEPTIDASE"/>
    <property type="match status" value="1"/>
</dbReference>
<reference evidence="20 21" key="1">
    <citation type="submission" date="2010-12" db="EMBL/GenBank/DDBJ databases">
        <authorList>
            <person name="Muzny D."/>
            <person name="Qin X."/>
            <person name="Deng J."/>
            <person name="Jiang H."/>
            <person name="Liu Y."/>
            <person name="Qu J."/>
            <person name="Song X.-Z."/>
            <person name="Zhang L."/>
            <person name="Thornton R."/>
            <person name="Coyle M."/>
            <person name="Francisco L."/>
            <person name="Jackson L."/>
            <person name="Javaid M."/>
            <person name="Korchina V."/>
            <person name="Kovar C."/>
            <person name="Mata R."/>
            <person name="Mathew T."/>
            <person name="Ngo R."/>
            <person name="Nguyen L."/>
            <person name="Nguyen N."/>
            <person name="Okwuonu G."/>
            <person name="Ongeri F."/>
            <person name="Pham C."/>
            <person name="Simmons D."/>
            <person name="Wilczek-Boney K."/>
            <person name="Hale W."/>
            <person name="Jakkamsetti A."/>
            <person name="Pham P."/>
            <person name="Ruth R."/>
            <person name="San Lucas F."/>
            <person name="Warren J."/>
            <person name="Zhang J."/>
            <person name="Zhao Z."/>
            <person name="Zhou C."/>
            <person name="Zhu D."/>
            <person name="Lee S."/>
            <person name="Bess C."/>
            <person name="Blankenburg K."/>
            <person name="Forbes L."/>
            <person name="Fu Q."/>
            <person name="Gubbala S."/>
            <person name="Hirani K."/>
            <person name="Jayaseelan J.C."/>
            <person name="Lara F."/>
            <person name="Munidasa M."/>
            <person name="Palculict T."/>
            <person name="Patil S."/>
            <person name="Pu L.-L."/>
            <person name="Saada N."/>
            <person name="Tang L."/>
            <person name="Weissenberger G."/>
            <person name="Zhu Y."/>
            <person name="Hemphill L."/>
            <person name="Shang Y."/>
            <person name="Youmans B."/>
            <person name="Ayvaz T."/>
            <person name="Ross M."/>
            <person name="Santibanez J."/>
            <person name="Aqrawi P."/>
            <person name="Gross S."/>
            <person name="Joshi V."/>
            <person name="Fowler G."/>
            <person name="Nazareth L."/>
            <person name="Reid J."/>
            <person name="Worley K."/>
            <person name="Petrosino J."/>
            <person name="Highlander S."/>
            <person name="Gibbs R."/>
        </authorList>
    </citation>
    <scope>NUCLEOTIDE SEQUENCE [LARGE SCALE GENOMIC DNA]</scope>
    <source>
        <strain evidence="20 21">ATCC 51599</strain>
    </source>
</reference>
<dbReference type="NCBIfam" id="TIGR01893">
    <property type="entry name" value="aa-his-dipept"/>
    <property type="match status" value="1"/>
</dbReference>
<dbReference type="AlphaFoldDB" id="E7RYI8"/>